<dbReference type="Proteomes" id="UP001066276">
    <property type="component" value="Chromosome 1_1"/>
</dbReference>
<accession>A0AAV7WLF2</accession>
<dbReference type="EMBL" id="JANPWB010000001">
    <property type="protein sequence ID" value="KAJ1213687.1"/>
    <property type="molecule type" value="Genomic_DNA"/>
</dbReference>
<evidence type="ECO:0000256" key="1">
    <source>
        <dbReference type="SAM" id="MobiDB-lite"/>
    </source>
</evidence>
<sequence>MNQAKCLQGPPPRSSSKWVRQTLSADLARHHDPQSTTARLNSRAPRSQLEHSSTFLWIPSLHAATPAGSGGQNGSDSDQCTGY</sequence>
<feature type="region of interest" description="Disordered" evidence="1">
    <location>
        <begin position="1"/>
        <end position="20"/>
    </location>
</feature>
<gene>
    <name evidence="2" type="ORF">NDU88_001319</name>
</gene>
<keyword evidence="3" id="KW-1185">Reference proteome</keyword>
<comment type="caution">
    <text evidence="2">The sequence shown here is derived from an EMBL/GenBank/DDBJ whole genome shotgun (WGS) entry which is preliminary data.</text>
</comment>
<organism evidence="2 3">
    <name type="scientific">Pleurodeles waltl</name>
    <name type="common">Iberian ribbed newt</name>
    <dbReference type="NCBI Taxonomy" id="8319"/>
    <lineage>
        <taxon>Eukaryota</taxon>
        <taxon>Metazoa</taxon>
        <taxon>Chordata</taxon>
        <taxon>Craniata</taxon>
        <taxon>Vertebrata</taxon>
        <taxon>Euteleostomi</taxon>
        <taxon>Amphibia</taxon>
        <taxon>Batrachia</taxon>
        <taxon>Caudata</taxon>
        <taxon>Salamandroidea</taxon>
        <taxon>Salamandridae</taxon>
        <taxon>Pleurodelinae</taxon>
        <taxon>Pleurodeles</taxon>
    </lineage>
</organism>
<proteinExistence type="predicted"/>
<feature type="region of interest" description="Disordered" evidence="1">
    <location>
        <begin position="28"/>
        <end position="48"/>
    </location>
</feature>
<evidence type="ECO:0000313" key="2">
    <source>
        <dbReference type="EMBL" id="KAJ1213687.1"/>
    </source>
</evidence>
<feature type="region of interest" description="Disordered" evidence="1">
    <location>
        <begin position="63"/>
        <end position="83"/>
    </location>
</feature>
<evidence type="ECO:0000313" key="3">
    <source>
        <dbReference type="Proteomes" id="UP001066276"/>
    </source>
</evidence>
<protein>
    <submittedName>
        <fullName evidence="2">Uncharacterized protein</fullName>
    </submittedName>
</protein>
<name>A0AAV7WLF2_PLEWA</name>
<feature type="compositionally biased region" description="Low complexity" evidence="1">
    <location>
        <begin position="74"/>
        <end position="83"/>
    </location>
</feature>
<reference evidence="2" key="1">
    <citation type="journal article" date="2022" name="bioRxiv">
        <title>Sequencing and chromosome-scale assembly of the giantPleurodeles waltlgenome.</title>
        <authorList>
            <person name="Brown T."/>
            <person name="Elewa A."/>
            <person name="Iarovenko S."/>
            <person name="Subramanian E."/>
            <person name="Araus A.J."/>
            <person name="Petzold A."/>
            <person name="Susuki M."/>
            <person name="Suzuki K.-i.T."/>
            <person name="Hayashi T."/>
            <person name="Toyoda A."/>
            <person name="Oliveira C."/>
            <person name="Osipova E."/>
            <person name="Leigh N.D."/>
            <person name="Simon A."/>
            <person name="Yun M.H."/>
        </authorList>
    </citation>
    <scope>NUCLEOTIDE SEQUENCE</scope>
    <source>
        <strain evidence="2">20211129_DDA</strain>
        <tissue evidence="2">Liver</tissue>
    </source>
</reference>
<dbReference type="AlphaFoldDB" id="A0AAV7WLF2"/>